<proteinExistence type="predicted"/>
<dbReference type="EMBL" id="JAQQAF010000002">
    <property type="protein sequence ID" value="KAJ8505153.1"/>
    <property type="molecule type" value="Genomic_DNA"/>
</dbReference>
<name>A0AAV8RS91_ENSVE</name>
<comment type="caution">
    <text evidence="1">The sequence shown here is derived from an EMBL/GenBank/DDBJ whole genome shotgun (WGS) entry which is preliminary data.</text>
</comment>
<protein>
    <recommendedName>
        <fullName evidence="3">Secreted protein</fullName>
    </recommendedName>
</protein>
<reference evidence="1 2" key="1">
    <citation type="submission" date="2022-12" db="EMBL/GenBank/DDBJ databases">
        <title>Chromosome-scale assembly of the Ensete ventricosum genome.</title>
        <authorList>
            <person name="Dussert Y."/>
            <person name="Stocks J."/>
            <person name="Wendawek A."/>
            <person name="Woldeyes F."/>
            <person name="Nichols R.A."/>
            <person name="Borrell J.S."/>
        </authorList>
    </citation>
    <scope>NUCLEOTIDE SEQUENCE [LARGE SCALE GENOMIC DNA]</scope>
    <source>
        <strain evidence="2">cv. Maze</strain>
        <tissue evidence="1">Seeds</tissue>
    </source>
</reference>
<sequence>MQAFTWSTLAAFSRQRKPPQELAASPLHEVPLVSLLLLLAPLAADLEDPFAFLHPLFLHPGEVRLEEVLAKADSVREHGSHRKGVTNVEGESMWWLVHES</sequence>
<evidence type="ECO:0000313" key="2">
    <source>
        <dbReference type="Proteomes" id="UP001222027"/>
    </source>
</evidence>
<evidence type="ECO:0000313" key="1">
    <source>
        <dbReference type="EMBL" id="KAJ8505153.1"/>
    </source>
</evidence>
<accession>A0AAV8RS91</accession>
<keyword evidence="2" id="KW-1185">Reference proteome</keyword>
<organism evidence="1 2">
    <name type="scientific">Ensete ventricosum</name>
    <name type="common">Abyssinian banana</name>
    <name type="synonym">Musa ensete</name>
    <dbReference type="NCBI Taxonomy" id="4639"/>
    <lineage>
        <taxon>Eukaryota</taxon>
        <taxon>Viridiplantae</taxon>
        <taxon>Streptophyta</taxon>
        <taxon>Embryophyta</taxon>
        <taxon>Tracheophyta</taxon>
        <taxon>Spermatophyta</taxon>
        <taxon>Magnoliopsida</taxon>
        <taxon>Liliopsida</taxon>
        <taxon>Zingiberales</taxon>
        <taxon>Musaceae</taxon>
        <taxon>Ensete</taxon>
    </lineage>
</organism>
<gene>
    <name evidence="1" type="ORF">OPV22_006039</name>
</gene>
<dbReference type="AlphaFoldDB" id="A0AAV8RS91"/>
<dbReference type="Proteomes" id="UP001222027">
    <property type="component" value="Unassembled WGS sequence"/>
</dbReference>
<evidence type="ECO:0008006" key="3">
    <source>
        <dbReference type="Google" id="ProtNLM"/>
    </source>
</evidence>